<name>A0A5B7JY86_PORTR</name>
<dbReference type="EMBL" id="VSRR010134099">
    <property type="protein sequence ID" value="MPD02992.1"/>
    <property type="molecule type" value="Genomic_DNA"/>
</dbReference>
<dbReference type="AlphaFoldDB" id="A0A5B7JY86"/>
<comment type="caution">
    <text evidence="1">The sequence shown here is derived from an EMBL/GenBank/DDBJ whole genome shotgun (WGS) entry which is preliminary data.</text>
</comment>
<accession>A0A5B7JY86</accession>
<gene>
    <name evidence="1" type="ORF">E2C01_098605</name>
</gene>
<evidence type="ECO:0000313" key="1">
    <source>
        <dbReference type="EMBL" id="MPD02992.1"/>
    </source>
</evidence>
<protein>
    <submittedName>
        <fullName evidence="1">Uncharacterized protein</fullName>
    </submittedName>
</protein>
<proteinExistence type="predicted"/>
<sequence length="51" mass="6136">MKGVTKGREMKMRRRNMMKDEGGDECLEDGEVCETYEEEQWNERCGEYVRI</sequence>
<organism evidence="1 2">
    <name type="scientific">Portunus trituberculatus</name>
    <name type="common">Swimming crab</name>
    <name type="synonym">Neptunus trituberculatus</name>
    <dbReference type="NCBI Taxonomy" id="210409"/>
    <lineage>
        <taxon>Eukaryota</taxon>
        <taxon>Metazoa</taxon>
        <taxon>Ecdysozoa</taxon>
        <taxon>Arthropoda</taxon>
        <taxon>Crustacea</taxon>
        <taxon>Multicrustacea</taxon>
        <taxon>Malacostraca</taxon>
        <taxon>Eumalacostraca</taxon>
        <taxon>Eucarida</taxon>
        <taxon>Decapoda</taxon>
        <taxon>Pleocyemata</taxon>
        <taxon>Brachyura</taxon>
        <taxon>Eubrachyura</taxon>
        <taxon>Portunoidea</taxon>
        <taxon>Portunidae</taxon>
        <taxon>Portuninae</taxon>
        <taxon>Portunus</taxon>
    </lineage>
</organism>
<dbReference type="Proteomes" id="UP000324222">
    <property type="component" value="Unassembled WGS sequence"/>
</dbReference>
<evidence type="ECO:0000313" key="2">
    <source>
        <dbReference type="Proteomes" id="UP000324222"/>
    </source>
</evidence>
<reference evidence="1 2" key="1">
    <citation type="submission" date="2019-05" db="EMBL/GenBank/DDBJ databases">
        <title>Another draft genome of Portunus trituberculatus and its Hox gene families provides insights of decapod evolution.</title>
        <authorList>
            <person name="Jeong J.-H."/>
            <person name="Song I."/>
            <person name="Kim S."/>
            <person name="Choi T."/>
            <person name="Kim D."/>
            <person name="Ryu S."/>
            <person name="Kim W."/>
        </authorList>
    </citation>
    <scope>NUCLEOTIDE SEQUENCE [LARGE SCALE GENOMIC DNA]</scope>
    <source>
        <tissue evidence="1">Muscle</tissue>
    </source>
</reference>
<keyword evidence="2" id="KW-1185">Reference proteome</keyword>